<dbReference type="eggNOG" id="ENOG502RG0K">
    <property type="taxonomic scope" value="Eukaryota"/>
</dbReference>
<dbReference type="VEuPathDB" id="FungiDB:KRP23_5642"/>
<dbReference type="AlphaFoldDB" id="H3H559"/>
<proteinExistence type="predicted"/>
<feature type="region of interest" description="Disordered" evidence="2">
    <location>
        <begin position="461"/>
        <end position="505"/>
    </location>
</feature>
<feature type="compositionally biased region" description="Low complexity" evidence="2">
    <location>
        <begin position="1"/>
        <end position="24"/>
    </location>
</feature>
<accession>H3H559</accession>
<name>H3H559_PHYRM</name>
<feature type="compositionally biased region" description="Basic residues" evidence="2">
    <location>
        <begin position="806"/>
        <end position="817"/>
    </location>
</feature>
<dbReference type="EMBL" id="DS566290">
    <property type="status" value="NOT_ANNOTATED_CDS"/>
    <property type="molecule type" value="Genomic_DNA"/>
</dbReference>
<evidence type="ECO:0000256" key="2">
    <source>
        <dbReference type="SAM" id="MobiDB-lite"/>
    </source>
</evidence>
<evidence type="ECO:0000256" key="1">
    <source>
        <dbReference type="SAM" id="Coils"/>
    </source>
</evidence>
<organism evidence="3 4">
    <name type="scientific">Phytophthora ramorum</name>
    <name type="common">Sudden oak death agent</name>
    <dbReference type="NCBI Taxonomy" id="164328"/>
    <lineage>
        <taxon>Eukaryota</taxon>
        <taxon>Sar</taxon>
        <taxon>Stramenopiles</taxon>
        <taxon>Oomycota</taxon>
        <taxon>Peronosporomycetes</taxon>
        <taxon>Peronosporales</taxon>
        <taxon>Peronosporaceae</taxon>
        <taxon>Phytophthora</taxon>
    </lineage>
</organism>
<dbReference type="EnsemblProtists" id="Phyra85746">
    <property type="protein sequence ID" value="Phyra85746"/>
    <property type="gene ID" value="Phyra85746"/>
</dbReference>
<dbReference type="InParanoid" id="H3H559"/>
<reference evidence="3" key="2">
    <citation type="submission" date="2015-06" db="UniProtKB">
        <authorList>
            <consortium name="EnsemblProtists"/>
        </authorList>
    </citation>
    <scope>IDENTIFICATION</scope>
    <source>
        <strain evidence="3">Pr102</strain>
    </source>
</reference>
<evidence type="ECO:0000313" key="4">
    <source>
        <dbReference type="Proteomes" id="UP000005238"/>
    </source>
</evidence>
<feature type="compositionally biased region" description="Basic residues" evidence="2">
    <location>
        <begin position="471"/>
        <end position="482"/>
    </location>
</feature>
<feature type="coiled-coil region" evidence="1">
    <location>
        <begin position="125"/>
        <end position="159"/>
    </location>
</feature>
<feature type="compositionally biased region" description="Acidic residues" evidence="2">
    <location>
        <begin position="786"/>
        <end position="799"/>
    </location>
</feature>
<dbReference type="HOGENOM" id="CLU_285703_0_0_1"/>
<feature type="region of interest" description="Disordered" evidence="2">
    <location>
        <begin position="1"/>
        <end position="84"/>
    </location>
</feature>
<reference evidence="4" key="1">
    <citation type="journal article" date="2006" name="Science">
        <title>Phytophthora genome sequences uncover evolutionary origins and mechanisms of pathogenesis.</title>
        <authorList>
            <person name="Tyler B.M."/>
            <person name="Tripathy S."/>
            <person name="Zhang X."/>
            <person name="Dehal P."/>
            <person name="Jiang R.H."/>
            <person name="Aerts A."/>
            <person name="Arredondo F.D."/>
            <person name="Baxter L."/>
            <person name="Bensasson D."/>
            <person name="Beynon J.L."/>
            <person name="Chapman J."/>
            <person name="Damasceno C.M."/>
            <person name="Dorrance A.E."/>
            <person name="Dou D."/>
            <person name="Dickerman A.W."/>
            <person name="Dubchak I.L."/>
            <person name="Garbelotto M."/>
            <person name="Gijzen M."/>
            <person name="Gordon S.G."/>
            <person name="Govers F."/>
            <person name="Grunwald N.J."/>
            <person name="Huang W."/>
            <person name="Ivors K.L."/>
            <person name="Jones R.W."/>
            <person name="Kamoun S."/>
            <person name="Krampis K."/>
            <person name="Lamour K.H."/>
            <person name="Lee M.K."/>
            <person name="McDonald W.H."/>
            <person name="Medina M."/>
            <person name="Meijer H.J."/>
            <person name="Nordberg E.K."/>
            <person name="Maclean D.J."/>
            <person name="Ospina-Giraldo M.D."/>
            <person name="Morris P.F."/>
            <person name="Phuntumart V."/>
            <person name="Putnam N.H."/>
            <person name="Rash S."/>
            <person name="Rose J.K."/>
            <person name="Sakihama Y."/>
            <person name="Salamov A.A."/>
            <person name="Savidor A."/>
            <person name="Scheuring C.F."/>
            <person name="Smith B.M."/>
            <person name="Sobral B.W."/>
            <person name="Terry A."/>
            <person name="Torto-Alalibo T.A."/>
            <person name="Win J."/>
            <person name="Xu Z."/>
            <person name="Zhang H."/>
            <person name="Grigoriev I.V."/>
            <person name="Rokhsar D.S."/>
            <person name="Boore J.L."/>
        </authorList>
    </citation>
    <scope>NUCLEOTIDE SEQUENCE [LARGE SCALE GENOMIC DNA]</scope>
    <source>
        <strain evidence="4">Pr102</strain>
    </source>
</reference>
<feature type="compositionally biased region" description="Low complexity" evidence="2">
    <location>
        <begin position="261"/>
        <end position="270"/>
    </location>
</feature>
<protein>
    <submittedName>
        <fullName evidence="3">Uncharacterized protein</fullName>
    </submittedName>
</protein>
<keyword evidence="1" id="KW-0175">Coiled coil</keyword>
<dbReference type="VEuPathDB" id="FungiDB:KRP23_1562"/>
<keyword evidence="4" id="KW-1185">Reference proteome</keyword>
<sequence length="1084" mass="124064">MAPTGTSGPPASSARTPSASPGDGSPSGGDVAGESPSVPSPTPPPVDDEEEEVEEELPEEEEAPDDAADESMDAPSGRSSAVHDAVEARDELLVVKQDYQFQTDYWSRKVAEVLAEKDEVVRSTREDVTQLLKEHADDKRHLKEQVATLTRRLDNSEAHRRMLSDRLRQTRLEVADVMNFLSDHSQLYLNWPRLRDLLVHFRNGTRVPSGWNTMITVVANDDPNFAPTPYTRMNRPHGDDDGEFKDSGPPSDALTVDLTQDSSSGVPGDSSPKRKRSSGGKSRGSSRKVPDDIQDFPSGWDRTSDEQCLQDTSNISSEQDAHKMLADFPVVWDQLRLDVQMLMRSGVGYSGAVELLDQDQVLHTKFPLDPLLEMLVRMMFWNKLDETPWTKHVPRRYFRAARAKLDDLLEDDVRPPVWDALMSLDQEEDDLIPEVFEPEVDDKTKDGDFVPREEFELPEDEVVLVDESPLKHTRQKAKRRRTSSSTSGSTPSKKPKRSKRRNDLSATDLARKDFESLTSLEKTIIETPGPSITSWMHLGIRVKRGDPTTLSALQTPGFPDYAPNRFDLDLLKERCDGQELGAFLNTMPWRKMFDERPRELYFHKREDLDDEVLNALDDWMDFVCGNFRAIWDILHWLTLDRSSDAPPGILKIQTKRARRHEGFRKKALALQKKLSTKLPSSIWNEPGVWKFPNKICHWILMDKQHFKPGTSECYSLQEQMELLDRREPARAQWSFCSTDAERIAHLPENPPVWDALMSLDQEEDDLIPEVFEPEVDDKTKDGDFVPGEEFELPEDEVVLVDESPPKRTRQKSKRRRTSSSTSGSTPSKKPKRSKRRNDLSATVLARKDFESLTSLEKTIIETPGPSITSWMHLGIRVKRGDPTTLSALQTPGFPDYAPNRFDLDLLKERCDGQELGAFLNTMPWRKMFDERPRELYFHKRENLDDEVLNALDDWMDFVCGNFRAIWDILHWLTLDRSSDAPPGILKIQTKRARRHEGFRKKALALQKKLSTKLPSSIWNEPGVWKFPNKICHWILMDKQHFKPGTSECYSLQEQMELLDRREPARAQWSFCSTDAERIAHLPEN</sequence>
<dbReference type="Proteomes" id="UP000005238">
    <property type="component" value="Unassembled WGS sequence"/>
</dbReference>
<feature type="compositionally biased region" description="Low complexity" evidence="2">
    <location>
        <begin position="483"/>
        <end position="492"/>
    </location>
</feature>
<feature type="compositionally biased region" description="Acidic residues" evidence="2">
    <location>
        <begin position="46"/>
        <end position="72"/>
    </location>
</feature>
<feature type="region of interest" description="Disordered" evidence="2">
    <location>
        <begin position="226"/>
        <end position="305"/>
    </location>
</feature>
<evidence type="ECO:0000313" key="3">
    <source>
        <dbReference type="EnsemblProtists" id="Phyra85746"/>
    </source>
</evidence>
<feature type="region of interest" description="Disordered" evidence="2">
    <location>
        <begin position="771"/>
        <end position="840"/>
    </location>
</feature>
<feature type="compositionally biased region" description="Low complexity" evidence="2">
    <location>
        <begin position="818"/>
        <end position="827"/>
    </location>
</feature>
<dbReference type="VEuPathDB" id="FungiDB:KRP22_3001"/>